<dbReference type="InterPro" id="IPR050797">
    <property type="entry name" value="Carb_Metab_Trans_Reg"/>
</dbReference>
<proteinExistence type="predicted"/>
<feature type="compositionally biased region" description="Low complexity" evidence="2">
    <location>
        <begin position="130"/>
        <end position="142"/>
    </location>
</feature>
<feature type="domain" description="Zn(2)-C6 fungal-type" evidence="3">
    <location>
        <begin position="27"/>
        <end position="61"/>
    </location>
</feature>
<dbReference type="AlphaFoldDB" id="A0AAD7NNG0"/>
<dbReference type="EMBL" id="JARKIB010000019">
    <property type="protein sequence ID" value="KAJ7768972.1"/>
    <property type="molecule type" value="Genomic_DNA"/>
</dbReference>
<comment type="caution">
    <text evidence="4">The sequence shown here is derived from an EMBL/GenBank/DDBJ whole genome shotgun (WGS) entry which is preliminary data.</text>
</comment>
<dbReference type="CDD" id="cd00067">
    <property type="entry name" value="GAL4"/>
    <property type="match status" value="1"/>
</dbReference>
<dbReference type="SMART" id="SM00066">
    <property type="entry name" value="GAL4"/>
    <property type="match status" value="1"/>
</dbReference>
<dbReference type="PROSITE" id="PS00463">
    <property type="entry name" value="ZN2_CY6_FUNGAL_1"/>
    <property type="match status" value="1"/>
</dbReference>
<dbReference type="GO" id="GO:0000981">
    <property type="term" value="F:DNA-binding transcription factor activity, RNA polymerase II-specific"/>
    <property type="evidence" value="ECO:0007669"/>
    <property type="project" value="InterPro"/>
</dbReference>
<dbReference type="InterPro" id="IPR001138">
    <property type="entry name" value="Zn2Cys6_DnaBD"/>
</dbReference>
<dbReference type="SUPFAM" id="SSF57701">
    <property type="entry name" value="Zn2/Cys6 DNA-binding domain"/>
    <property type="match status" value="1"/>
</dbReference>
<protein>
    <recommendedName>
        <fullName evidence="3">Zn(2)-C6 fungal-type domain-containing protein</fullName>
    </recommendedName>
</protein>
<accession>A0AAD7NNG0</accession>
<feature type="compositionally biased region" description="Low complexity" evidence="2">
    <location>
        <begin position="84"/>
        <end position="93"/>
    </location>
</feature>
<dbReference type="Pfam" id="PF00172">
    <property type="entry name" value="Zn_clus"/>
    <property type="match status" value="1"/>
</dbReference>
<keyword evidence="1" id="KW-0539">Nucleus</keyword>
<evidence type="ECO:0000256" key="1">
    <source>
        <dbReference type="ARBA" id="ARBA00023242"/>
    </source>
</evidence>
<gene>
    <name evidence="4" type="ORF">B0H16DRAFT_1882110</name>
</gene>
<evidence type="ECO:0000313" key="4">
    <source>
        <dbReference type="EMBL" id="KAJ7768972.1"/>
    </source>
</evidence>
<dbReference type="Gene3D" id="4.10.240.10">
    <property type="entry name" value="Zn(2)-C6 fungal-type DNA-binding domain"/>
    <property type="match status" value="1"/>
</dbReference>
<dbReference type="GO" id="GO:0008270">
    <property type="term" value="F:zinc ion binding"/>
    <property type="evidence" value="ECO:0007669"/>
    <property type="project" value="InterPro"/>
</dbReference>
<dbReference type="PROSITE" id="PS50048">
    <property type="entry name" value="ZN2_CY6_FUNGAL_2"/>
    <property type="match status" value="1"/>
</dbReference>
<organism evidence="4 5">
    <name type="scientific">Mycena metata</name>
    <dbReference type="NCBI Taxonomy" id="1033252"/>
    <lineage>
        <taxon>Eukaryota</taxon>
        <taxon>Fungi</taxon>
        <taxon>Dikarya</taxon>
        <taxon>Basidiomycota</taxon>
        <taxon>Agaricomycotina</taxon>
        <taxon>Agaricomycetes</taxon>
        <taxon>Agaricomycetidae</taxon>
        <taxon>Agaricales</taxon>
        <taxon>Marasmiineae</taxon>
        <taxon>Mycenaceae</taxon>
        <taxon>Mycena</taxon>
    </lineage>
</organism>
<dbReference type="PANTHER" id="PTHR31668">
    <property type="entry name" value="GLUCOSE TRANSPORT TRANSCRIPTION REGULATOR RGT1-RELATED-RELATED"/>
    <property type="match status" value="1"/>
</dbReference>
<feature type="region of interest" description="Disordered" evidence="2">
    <location>
        <begin position="67"/>
        <end position="147"/>
    </location>
</feature>
<evidence type="ECO:0000256" key="2">
    <source>
        <dbReference type="SAM" id="MobiDB-lite"/>
    </source>
</evidence>
<dbReference type="InterPro" id="IPR036864">
    <property type="entry name" value="Zn2-C6_fun-type_DNA-bd_sf"/>
</dbReference>
<evidence type="ECO:0000259" key="3">
    <source>
        <dbReference type="PROSITE" id="PS50048"/>
    </source>
</evidence>
<evidence type="ECO:0000313" key="5">
    <source>
        <dbReference type="Proteomes" id="UP001215598"/>
    </source>
</evidence>
<dbReference type="Proteomes" id="UP001215598">
    <property type="component" value="Unassembled WGS sequence"/>
</dbReference>
<reference evidence="4" key="1">
    <citation type="submission" date="2023-03" db="EMBL/GenBank/DDBJ databases">
        <title>Massive genome expansion in bonnet fungi (Mycena s.s.) driven by repeated elements and novel gene families across ecological guilds.</title>
        <authorList>
            <consortium name="Lawrence Berkeley National Laboratory"/>
            <person name="Harder C.B."/>
            <person name="Miyauchi S."/>
            <person name="Viragh M."/>
            <person name="Kuo A."/>
            <person name="Thoen E."/>
            <person name="Andreopoulos B."/>
            <person name="Lu D."/>
            <person name="Skrede I."/>
            <person name="Drula E."/>
            <person name="Henrissat B."/>
            <person name="Morin E."/>
            <person name="Kohler A."/>
            <person name="Barry K."/>
            <person name="LaButti K."/>
            <person name="Morin E."/>
            <person name="Salamov A."/>
            <person name="Lipzen A."/>
            <person name="Mereny Z."/>
            <person name="Hegedus B."/>
            <person name="Baldrian P."/>
            <person name="Stursova M."/>
            <person name="Weitz H."/>
            <person name="Taylor A."/>
            <person name="Grigoriev I.V."/>
            <person name="Nagy L.G."/>
            <person name="Martin F."/>
            <person name="Kauserud H."/>
        </authorList>
    </citation>
    <scope>NUCLEOTIDE SEQUENCE</scope>
    <source>
        <strain evidence="4">CBHHK182m</strain>
    </source>
</reference>
<feature type="compositionally biased region" description="Pro residues" evidence="2">
    <location>
        <begin position="119"/>
        <end position="128"/>
    </location>
</feature>
<keyword evidence="5" id="KW-1185">Reference proteome</keyword>
<name>A0AAD7NNG0_9AGAR</name>
<sequence length="195" mass="21030">MSDPTNINSSPTYVPPVFLNRRRVIIACTHCRKRKIRCLTAEETPEKPCGRCVKRGLQCEYITVTDQQGDSAPNKKGKGEQSSRRSSPSQSPPTTYAPFDTGKGHGPRPERSYSNPIPVGHPPYPQPSNPAAGYAYHSSSSLGGYGGVPSPMQLQGYMDSGHTLPPISSLGLGASYGLDAYGRGVPPYNPLQRAR</sequence>